<name>A0AAJ5X1A4_9CAUL</name>
<dbReference type="SMART" id="SM00862">
    <property type="entry name" value="Trans_reg_C"/>
    <property type="match status" value="1"/>
</dbReference>
<dbReference type="GO" id="GO:0000156">
    <property type="term" value="F:phosphorelay response regulator activity"/>
    <property type="evidence" value="ECO:0007669"/>
    <property type="project" value="TreeGrafter"/>
</dbReference>
<dbReference type="InterPro" id="IPR001789">
    <property type="entry name" value="Sig_transdc_resp-reg_receiver"/>
</dbReference>
<proteinExistence type="predicted"/>
<dbReference type="GO" id="GO:0000976">
    <property type="term" value="F:transcription cis-regulatory region binding"/>
    <property type="evidence" value="ECO:0007669"/>
    <property type="project" value="TreeGrafter"/>
</dbReference>
<dbReference type="SMART" id="SM00448">
    <property type="entry name" value="REC"/>
    <property type="match status" value="1"/>
</dbReference>
<dbReference type="GO" id="GO:0006355">
    <property type="term" value="P:regulation of DNA-templated transcription"/>
    <property type="evidence" value="ECO:0007669"/>
    <property type="project" value="InterPro"/>
</dbReference>
<dbReference type="Gene3D" id="6.10.250.690">
    <property type="match status" value="1"/>
</dbReference>
<feature type="domain" description="OmpR/PhoB-type" evidence="5">
    <location>
        <begin position="126"/>
        <end position="227"/>
    </location>
</feature>
<gene>
    <name evidence="6" type="ORF">P0Y50_11805</name>
</gene>
<dbReference type="EMBL" id="CP119326">
    <property type="protein sequence ID" value="WEK39223.1"/>
    <property type="molecule type" value="Genomic_DNA"/>
</dbReference>
<dbReference type="AlphaFoldDB" id="A0AAJ5X1A4"/>
<evidence type="ECO:0000259" key="4">
    <source>
        <dbReference type="PROSITE" id="PS50110"/>
    </source>
</evidence>
<dbReference type="PANTHER" id="PTHR48111">
    <property type="entry name" value="REGULATOR OF RPOS"/>
    <property type="match status" value="1"/>
</dbReference>
<dbReference type="CDD" id="cd00383">
    <property type="entry name" value="trans_reg_C"/>
    <property type="match status" value="1"/>
</dbReference>
<dbReference type="InterPro" id="IPR039420">
    <property type="entry name" value="WalR-like"/>
</dbReference>
<keyword evidence="2" id="KW-0597">Phosphoprotein</keyword>
<accession>A0AAJ5X1A4</accession>
<evidence type="ECO:0000256" key="3">
    <source>
        <dbReference type="PROSITE-ProRule" id="PRU01091"/>
    </source>
</evidence>
<dbReference type="Gene3D" id="1.10.10.10">
    <property type="entry name" value="Winged helix-like DNA-binding domain superfamily/Winged helix DNA-binding domain"/>
    <property type="match status" value="1"/>
</dbReference>
<reference evidence="6" key="1">
    <citation type="submission" date="2023-03" db="EMBL/GenBank/DDBJ databases">
        <title>Andean soil-derived lignocellulolytic bacterial consortium as a source of novel taxa and putative plastic-active enzymes.</title>
        <authorList>
            <person name="Diaz-Garcia L."/>
            <person name="Chuvochina M."/>
            <person name="Feuerriegel G."/>
            <person name="Bunk B."/>
            <person name="Sproer C."/>
            <person name="Streit W.R."/>
            <person name="Rodriguez L.M."/>
            <person name="Overmann J."/>
            <person name="Jimenez D.J."/>
        </authorList>
    </citation>
    <scope>NUCLEOTIDE SEQUENCE</scope>
    <source>
        <strain evidence="6">MAG 833</strain>
    </source>
</reference>
<feature type="domain" description="Response regulatory" evidence="4">
    <location>
        <begin position="4"/>
        <end position="117"/>
    </location>
</feature>
<evidence type="ECO:0000256" key="1">
    <source>
        <dbReference type="ARBA" id="ARBA00023125"/>
    </source>
</evidence>
<dbReference type="Pfam" id="PF00072">
    <property type="entry name" value="Response_reg"/>
    <property type="match status" value="1"/>
</dbReference>
<dbReference type="Gene3D" id="3.40.50.2300">
    <property type="match status" value="1"/>
</dbReference>
<evidence type="ECO:0000313" key="6">
    <source>
        <dbReference type="EMBL" id="WEK39223.1"/>
    </source>
</evidence>
<feature type="DNA-binding region" description="OmpR/PhoB-type" evidence="3">
    <location>
        <begin position="126"/>
        <end position="227"/>
    </location>
</feature>
<evidence type="ECO:0000256" key="2">
    <source>
        <dbReference type="PROSITE-ProRule" id="PRU00169"/>
    </source>
</evidence>
<dbReference type="PROSITE" id="PS51755">
    <property type="entry name" value="OMPR_PHOB"/>
    <property type="match status" value="1"/>
</dbReference>
<dbReference type="InterPro" id="IPR001867">
    <property type="entry name" value="OmpR/PhoB-type_DNA-bd"/>
</dbReference>
<dbReference type="InterPro" id="IPR036388">
    <property type="entry name" value="WH-like_DNA-bd_sf"/>
</dbReference>
<dbReference type="PROSITE" id="PS50110">
    <property type="entry name" value="RESPONSE_REGULATORY"/>
    <property type="match status" value="1"/>
</dbReference>
<dbReference type="SUPFAM" id="SSF52172">
    <property type="entry name" value="CheY-like"/>
    <property type="match status" value="1"/>
</dbReference>
<evidence type="ECO:0000259" key="5">
    <source>
        <dbReference type="PROSITE" id="PS51755"/>
    </source>
</evidence>
<dbReference type="Pfam" id="PF00486">
    <property type="entry name" value="Trans_reg_C"/>
    <property type="match status" value="1"/>
</dbReference>
<dbReference type="SUPFAM" id="SSF46894">
    <property type="entry name" value="C-terminal effector domain of the bipartite response regulators"/>
    <property type="match status" value="1"/>
</dbReference>
<protein>
    <submittedName>
        <fullName evidence="6">Response regulator</fullName>
    </submittedName>
</protein>
<sequence>MTPLALIVEDEVAIAEILDRYLVREGFRTARAYDGQVGLDLYASLKPDVVLLDVMLPRINGWGVLSELRRRGDTPVLIMTALDQDVDKLQALRTGADDYVVKPFSAVEVVARVQAILRRTAGMAPDRLIRVGALEIDPESYIATVRSGDQINHLDTTLTEFRLLEFMARHPMRVFSRGELADACLPNEDALDRTVDSHISKLRRKLTAAGMEKALKGVRGVGYRLNAR</sequence>
<evidence type="ECO:0000313" key="7">
    <source>
        <dbReference type="Proteomes" id="UP001213664"/>
    </source>
</evidence>
<dbReference type="InterPro" id="IPR016032">
    <property type="entry name" value="Sig_transdc_resp-reg_C-effctor"/>
</dbReference>
<organism evidence="6 7">
    <name type="scientific">Candidatus Brevundimonas colombiensis</name>
    <dbReference type="NCBI Taxonomy" id="3121376"/>
    <lineage>
        <taxon>Bacteria</taxon>
        <taxon>Pseudomonadati</taxon>
        <taxon>Pseudomonadota</taxon>
        <taxon>Alphaproteobacteria</taxon>
        <taxon>Caulobacterales</taxon>
        <taxon>Caulobacteraceae</taxon>
        <taxon>Brevundimonas</taxon>
    </lineage>
</organism>
<dbReference type="InterPro" id="IPR011006">
    <property type="entry name" value="CheY-like_superfamily"/>
</dbReference>
<dbReference type="GO" id="GO:0032993">
    <property type="term" value="C:protein-DNA complex"/>
    <property type="evidence" value="ECO:0007669"/>
    <property type="project" value="TreeGrafter"/>
</dbReference>
<keyword evidence="1 3" id="KW-0238">DNA-binding</keyword>
<dbReference type="PANTHER" id="PTHR48111:SF59">
    <property type="entry name" value="TRANSCRIPTIONAL REGULATORY PROTEIN BAER"/>
    <property type="match status" value="1"/>
</dbReference>
<dbReference type="GO" id="GO:0005829">
    <property type="term" value="C:cytosol"/>
    <property type="evidence" value="ECO:0007669"/>
    <property type="project" value="TreeGrafter"/>
</dbReference>
<dbReference type="CDD" id="cd17574">
    <property type="entry name" value="REC_OmpR"/>
    <property type="match status" value="1"/>
</dbReference>
<feature type="modified residue" description="4-aspartylphosphate" evidence="2">
    <location>
        <position position="53"/>
    </location>
</feature>
<dbReference type="Proteomes" id="UP001213664">
    <property type="component" value="Chromosome"/>
</dbReference>